<name>A0A1U7JK36_9HYPH</name>
<accession>A0A1U7JK36</accession>
<dbReference type="SUPFAM" id="SSF46785">
    <property type="entry name" value="Winged helix' DNA-binding domain"/>
    <property type="match status" value="1"/>
</dbReference>
<dbReference type="InterPro" id="IPR000835">
    <property type="entry name" value="HTH_MarR-typ"/>
</dbReference>
<keyword evidence="3" id="KW-1185">Reference proteome</keyword>
<dbReference type="PRINTS" id="PR00598">
    <property type="entry name" value="HTHMARR"/>
</dbReference>
<dbReference type="Gene3D" id="1.10.10.10">
    <property type="entry name" value="Winged helix-like DNA-binding domain superfamily/Winged helix DNA-binding domain"/>
    <property type="match status" value="1"/>
</dbReference>
<feature type="domain" description="HTH marR-type" evidence="1">
    <location>
        <begin position="1"/>
        <end position="140"/>
    </location>
</feature>
<dbReference type="InterPro" id="IPR036388">
    <property type="entry name" value="WH-like_DNA-bd_sf"/>
</dbReference>
<dbReference type="Pfam" id="PF12802">
    <property type="entry name" value="MarR_2"/>
    <property type="match status" value="1"/>
</dbReference>
<gene>
    <name evidence="2" type="ORF">A3843_04805</name>
</gene>
<dbReference type="PANTHER" id="PTHR33164:SF99">
    <property type="entry name" value="MARR FAMILY REGULATORY PROTEIN"/>
    <property type="match status" value="1"/>
</dbReference>
<dbReference type="RefSeq" id="WP_036489414.1">
    <property type="nucleotide sequence ID" value="NZ_LVVZ01000007.1"/>
</dbReference>
<evidence type="ECO:0000259" key="1">
    <source>
        <dbReference type="PROSITE" id="PS50995"/>
    </source>
</evidence>
<dbReference type="InterPro" id="IPR036390">
    <property type="entry name" value="WH_DNA-bd_sf"/>
</dbReference>
<protein>
    <recommendedName>
        <fullName evidence="1">HTH marR-type domain-containing protein</fullName>
    </recommendedName>
</protein>
<organism evidence="2 3">
    <name type="scientific">Pseudovibrio exalbescens</name>
    <dbReference type="NCBI Taxonomy" id="197461"/>
    <lineage>
        <taxon>Bacteria</taxon>
        <taxon>Pseudomonadati</taxon>
        <taxon>Pseudomonadota</taxon>
        <taxon>Alphaproteobacteria</taxon>
        <taxon>Hyphomicrobiales</taxon>
        <taxon>Stappiaceae</taxon>
        <taxon>Pseudovibrio</taxon>
    </lineage>
</organism>
<dbReference type="PROSITE" id="PS50995">
    <property type="entry name" value="HTH_MARR_2"/>
    <property type="match status" value="1"/>
</dbReference>
<proteinExistence type="predicted"/>
<dbReference type="GO" id="GO:0003700">
    <property type="term" value="F:DNA-binding transcription factor activity"/>
    <property type="evidence" value="ECO:0007669"/>
    <property type="project" value="InterPro"/>
</dbReference>
<dbReference type="PANTHER" id="PTHR33164">
    <property type="entry name" value="TRANSCRIPTIONAL REGULATOR, MARR FAMILY"/>
    <property type="match status" value="1"/>
</dbReference>
<dbReference type="STRING" id="197461.A3843_04805"/>
<dbReference type="SMART" id="SM00347">
    <property type="entry name" value="HTH_MARR"/>
    <property type="match status" value="1"/>
</dbReference>
<dbReference type="InterPro" id="IPR039422">
    <property type="entry name" value="MarR/SlyA-like"/>
</dbReference>
<dbReference type="GO" id="GO:0006950">
    <property type="term" value="P:response to stress"/>
    <property type="evidence" value="ECO:0007669"/>
    <property type="project" value="TreeGrafter"/>
</dbReference>
<dbReference type="Proteomes" id="UP000185783">
    <property type="component" value="Unassembled WGS sequence"/>
</dbReference>
<evidence type="ECO:0000313" key="2">
    <source>
        <dbReference type="EMBL" id="OKL45077.1"/>
    </source>
</evidence>
<sequence>MSLQSAAWERLIYLIDFVENFIAKEMQRKHNIGLSEFRALKFLEVAKDSELRMQELAGLLGLNQSSVTRLVGRLENNGYTVRDLCPDDKRGIYTVLTNRGRKRLSEARNDYDSALQSALDQAKDKFNAADVLALTNALSANDKVEAG</sequence>
<evidence type="ECO:0000313" key="3">
    <source>
        <dbReference type="Proteomes" id="UP000185783"/>
    </source>
</evidence>
<reference evidence="2 3" key="1">
    <citation type="submission" date="2016-03" db="EMBL/GenBank/DDBJ databases">
        <title>Genome sequence of Nesiotobacter sp. nov., a moderately halophilic alphaproteobacterium isolated from the Yellow Sea, China.</title>
        <authorList>
            <person name="Zhang G."/>
            <person name="Zhang R."/>
        </authorList>
    </citation>
    <scope>NUCLEOTIDE SEQUENCE [LARGE SCALE GENOMIC DNA]</scope>
    <source>
        <strain evidence="2 3">WB1-6</strain>
    </source>
</reference>
<dbReference type="AlphaFoldDB" id="A0A1U7JK36"/>
<dbReference type="EMBL" id="LVVZ01000007">
    <property type="protein sequence ID" value="OKL45077.1"/>
    <property type="molecule type" value="Genomic_DNA"/>
</dbReference>
<comment type="caution">
    <text evidence="2">The sequence shown here is derived from an EMBL/GenBank/DDBJ whole genome shotgun (WGS) entry which is preliminary data.</text>
</comment>